<evidence type="ECO:0000256" key="4">
    <source>
        <dbReference type="SAM" id="MobiDB-lite"/>
    </source>
</evidence>
<comment type="caution">
    <text evidence="6">The sequence shown here is derived from an EMBL/GenBank/DDBJ whole genome shotgun (WGS) entry which is preliminary data.</text>
</comment>
<gene>
    <name evidence="6" type="ORF">PT974_00982</name>
</gene>
<evidence type="ECO:0000313" key="7">
    <source>
        <dbReference type="Proteomes" id="UP001338125"/>
    </source>
</evidence>
<dbReference type="InterPro" id="IPR008266">
    <property type="entry name" value="Tyr_kinase_AS"/>
</dbReference>
<sequence>MSEEELGFDPTFSESSGKRYIEIQRNGHRERLIIDEVIMRARCIVGRATTCWKAHYEDDPSTPLVIKDSWQDERRVEEGELLRETTNKGVIKVVRYYHHEIVHVGGAVDDVLRNVRKGLDVSKAMNYRTGRSTLTPSTTAISASRKGRSSSAGVKRPSSETGAALPPSKRSCSASPKASIDALPNRVHHRVILRDYGKPIYKASSPVALLAALEGCIEGHESLHEAGFLHRDISINNLMMNEDDENDSLDSFLIDLNLAIRETREEVSGSRGKTGTRAFMAIGALLDEQHSFMHDLESFFWVLFWICIHYGGPDHRGRTVPNFKEWNYVQPSELAKLKKGEISDEGDFIKTAEESFTLCYQPLIPWVNRLRKVVFPNGRRWEKENPELYMRMKEVLREAQQDPKLANL</sequence>
<dbReference type="Gene3D" id="1.10.510.10">
    <property type="entry name" value="Transferase(Phosphotransferase) domain 1"/>
    <property type="match status" value="1"/>
</dbReference>
<feature type="region of interest" description="Disordered" evidence="4">
    <location>
        <begin position="130"/>
        <end position="179"/>
    </location>
</feature>
<dbReference type="SUPFAM" id="SSF56112">
    <property type="entry name" value="Protein kinase-like (PK-like)"/>
    <property type="match status" value="1"/>
</dbReference>
<evidence type="ECO:0000256" key="1">
    <source>
        <dbReference type="ARBA" id="ARBA00012513"/>
    </source>
</evidence>
<name>A0ABR0T3N2_9HYPO</name>
<evidence type="ECO:0000256" key="3">
    <source>
        <dbReference type="ARBA" id="ARBA00048679"/>
    </source>
</evidence>
<organism evidence="6 7">
    <name type="scientific">Cladobotryum mycophilum</name>
    <dbReference type="NCBI Taxonomy" id="491253"/>
    <lineage>
        <taxon>Eukaryota</taxon>
        <taxon>Fungi</taxon>
        <taxon>Dikarya</taxon>
        <taxon>Ascomycota</taxon>
        <taxon>Pezizomycotina</taxon>
        <taxon>Sordariomycetes</taxon>
        <taxon>Hypocreomycetidae</taxon>
        <taxon>Hypocreales</taxon>
        <taxon>Hypocreaceae</taxon>
        <taxon>Cladobotryum</taxon>
    </lineage>
</organism>
<comment type="catalytic activity">
    <reaction evidence="2">
        <text>L-threonyl-[protein] + ATP = O-phospho-L-threonyl-[protein] + ADP + H(+)</text>
        <dbReference type="Rhea" id="RHEA:46608"/>
        <dbReference type="Rhea" id="RHEA-COMP:11060"/>
        <dbReference type="Rhea" id="RHEA-COMP:11605"/>
        <dbReference type="ChEBI" id="CHEBI:15378"/>
        <dbReference type="ChEBI" id="CHEBI:30013"/>
        <dbReference type="ChEBI" id="CHEBI:30616"/>
        <dbReference type="ChEBI" id="CHEBI:61977"/>
        <dbReference type="ChEBI" id="CHEBI:456216"/>
        <dbReference type="EC" id="2.7.11.1"/>
    </reaction>
</comment>
<dbReference type="PROSITE" id="PS00109">
    <property type="entry name" value="PROTEIN_KINASE_TYR"/>
    <property type="match status" value="1"/>
</dbReference>
<dbReference type="EC" id="2.7.11.1" evidence="1"/>
<feature type="domain" description="Fungal-type protein kinase" evidence="5">
    <location>
        <begin position="1"/>
        <end position="307"/>
    </location>
</feature>
<accession>A0ABR0T3N2</accession>
<feature type="compositionally biased region" description="Polar residues" evidence="4">
    <location>
        <begin position="130"/>
        <end position="141"/>
    </location>
</feature>
<dbReference type="Proteomes" id="UP001338125">
    <property type="component" value="Unassembled WGS sequence"/>
</dbReference>
<protein>
    <recommendedName>
        <fullName evidence="1">non-specific serine/threonine protein kinase</fullName>
        <ecNumber evidence="1">2.7.11.1</ecNumber>
    </recommendedName>
</protein>
<keyword evidence="7" id="KW-1185">Reference proteome</keyword>
<dbReference type="Pfam" id="PF17667">
    <property type="entry name" value="Pkinase_fungal"/>
    <property type="match status" value="1"/>
</dbReference>
<evidence type="ECO:0000259" key="5">
    <source>
        <dbReference type="Pfam" id="PF17667"/>
    </source>
</evidence>
<proteinExistence type="predicted"/>
<reference evidence="6 7" key="1">
    <citation type="submission" date="2024-01" db="EMBL/GenBank/DDBJ databases">
        <title>Complete genome of Cladobotryum mycophilum ATHUM6906.</title>
        <authorList>
            <person name="Christinaki A.C."/>
            <person name="Myridakis A.I."/>
            <person name="Kouvelis V.N."/>
        </authorList>
    </citation>
    <scope>NUCLEOTIDE SEQUENCE [LARGE SCALE GENOMIC DNA]</scope>
    <source>
        <strain evidence="6 7">ATHUM6906</strain>
    </source>
</reference>
<dbReference type="InterPro" id="IPR011009">
    <property type="entry name" value="Kinase-like_dom_sf"/>
</dbReference>
<dbReference type="InterPro" id="IPR040976">
    <property type="entry name" value="Pkinase_fungal"/>
</dbReference>
<evidence type="ECO:0000313" key="6">
    <source>
        <dbReference type="EMBL" id="KAK5998601.1"/>
    </source>
</evidence>
<dbReference type="EMBL" id="JAVFKD010000001">
    <property type="protein sequence ID" value="KAK5998601.1"/>
    <property type="molecule type" value="Genomic_DNA"/>
</dbReference>
<dbReference type="PANTHER" id="PTHR38248:SF2">
    <property type="entry name" value="FUNK1 11"/>
    <property type="match status" value="1"/>
</dbReference>
<dbReference type="PANTHER" id="PTHR38248">
    <property type="entry name" value="FUNK1 6"/>
    <property type="match status" value="1"/>
</dbReference>
<evidence type="ECO:0000256" key="2">
    <source>
        <dbReference type="ARBA" id="ARBA00047899"/>
    </source>
</evidence>
<comment type="catalytic activity">
    <reaction evidence="3">
        <text>L-seryl-[protein] + ATP = O-phospho-L-seryl-[protein] + ADP + H(+)</text>
        <dbReference type="Rhea" id="RHEA:17989"/>
        <dbReference type="Rhea" id="RHEA-COMP:9863"/>
        <dbReference type="Rhea" id="RHEA-COMP:11604"/>
        <dbReference type="ChEBI" id="CHEBI:15378"/>
        <dbReference type="ChEBI" id="CHEBI:29999"/>
        <dbReference type="ChEBI" id="CHEBI:30616"/>
        <dbReference type="ChEBI" id="CHEBI:83421"/>
        <dbReference type="ChEBI" id="CHEBI:456216"/>
        <dbReference type="EC" id="2.7.11.1"/>
    </reaction>
</comment>